<feature type="transmembrane region" description="Helical" evidence="9">
    <location>
        <begin position="15"/>
        <end position="32"/>
    </location>
</feature>
<keyword evidence="12" id="KW-1185">Reference proteome</keyword>
<proteinExistence type="inferred from homology"/>
<comment type="subcellular location">
    <subcellularLocation>
        <location evidence="9">Cell inner membrane</location>
        <topology evidence="9">Single-pass type II membrane protein</topology>
    </subcellularLocation>
    <subcellularLocation>
        <location evidence="1">Membrane</location>
    </subcellularLocation>
    <text evidence="9">Localizes to the division septum.</text>
</comment>
<evidence type="ECO:0000256" key="9">
    <source>
        <dbReference type="HAMAP-Rule" id="MF_00911"/>
    </source>
</evidence>
<organism evidence="11 12">
    <name type="scientific">Candidatus Liberibacter africanus PTSAPSY</name>
    <dbReference type="NCBI Taxonomy" id="1277257"/>
    <lineage>
        <taxon>Bacteria</taxon>
        <taxon>Pseudomonadati</taxon>
        <taxon>Pseudomonadota</taxon>
        <taxon>Alphaproteobacteria</taxon>
        <taxon>Hyphomicrobiales</taxon>
        <taxon>Rhizobiaceae</taxon>
        <taxon>Liberibacter</taxon>
    </lineage>
</organism>
<dbReference type="Pfam" id="PF08478">
    <property type="entry name" value="POTRA_1"/>
    <property type="match status" value="1"/>
</dbReference>
<dbReference type="Gene3D" id="3.40.50.11690">
    <property type="entry name" value="Cell division protein FtsQ/DivIB"/>
    <property type="match status" value="1"/>
</dbReference>
<dbReference type="HAMAP" id="MF_00911">
    <property type="entry name" value="FtsQ_subfam"/>
    <property type="match status" value="1"/>
</dbReference>
<evidence type="ECO:0000256" key="7">
    <source>
        <dbReference type="ARBA" id="ARBA00023136"/>
    </source>
</evidence>
<dbReference type="PANTHER" id="PTHR35851:SF1">
    <property type="entry name" value="CELL DIVISION PROTEIN FTSQ"/>
    <property type="match status" value="1"/>
</dbReference>
<evidence type="ECO:0000256" key="6">
    <source>
        <dbReference type="ARBA" id="ARBA00022989"/>
    </source>
</evidence>
<dbReference type="PROSITE" id="PS51779">
    <property type="entry name" value="POTRA"/>
    <property type="match status" value="1"/>
</dbReference>
<keyword evidence="3 9" id="KW-0997">Cell inner membrane</keyword>
<evidence type="ECO:0000256" key="8">
    <source>
        <dbReference type="ARBA" id="ARBA00023306"/>
    </source>
</evidence>
<dbReference type="Pfam" id="PF03799">
    <property type="entry name" value="FtsQ_DivIB_C"/>
    <property type="match status" value="1"/>
</dbReference>
<name>A0A0G3I3R3_LIBAF</name>
<dbReference type="InterPro" id="IPR013685">
    <property type="entry name" value="POTRA_FtsQ_type"/>
</dbReference>
<dbReference type="PANTHER" id="PTHR35851">
    <property type="entry name" value="CELL DIVISION PROTEIN FTSQ"/>
    <property type="match status" value="1"/>
</dbReference>
<keyword evidence="7 9" id="KW-0472">Membrane</keyword>
<evidence type="ECO:0000259" key="10">
    <source>
        <dbReference type="PROSITE" id="PS51779"/>
    </source>
</evidence>
<evidence type="ECO:0000256" key="4">
    <source>
        <dbReference type="ARBA" id="ARBA00022618"/>
    </source>
</evidence>
<dbReference type="KEGG" id="lau:G293_04455"/>
<protein>
    <recommendedName>
        <fullName evidence="9">Cell division protein FtsQ</fullName>
    </recommendedName>
</protein>
<dbReference type="STRING" id="1277257.G293_04455"/>
<evidence type="ECO:0000256" key="5">
    <source>
        <dbReference type="ARBA" id="ARBA00022692"/>
    </source>
</evidence>
<dbReference type="InterPro" id="IPR045335">
    <property type="entry name" value="FtsQ_C_sf"/>
</dbReference>
<dbReference type="RefSeq" id="WP_047264476.1">
    <property type="nucleotide sequence ID" value="NZ_CP004021.1"/>
</dbReference>
<dbReference type="EMBL" id="CP004021">
    <property type="protein sequence ID" value="AKK20506.1"/>
    <property type="molecule type" value="Genomic_DNA"/>
</dbReference>
<keyword evidence="5 9" id="KW-0812">Transmembrane</keyword>
<keyword evidence="6 9" id="KW-1133">Transmembrane helix</keyword>
<evidence type="ECO:0000256" key="1">
    <source>
        <dbReference type="ARBA" id="ARBA00004370"/>
    </source>
</evidence>
<sequence>MFALNHRGLFIDRRFGFVVGMSLPLYCILGLGDMRNFLNFCVFINKIFPPCYRVVFIVFFCAIVGVYGIFIGGHTRYVINFIDSFIGFSIDKVRIIGNVETLEGDVIRCLELNRSTSLISFDAVKIQNNLLSLPWIANAEIHKVYPDTIEIRLTERIPYAIWQNNSSLYLIDKNGYVISSLKNTRFSYLPMLIGENINKAIRSFEKLSTIEEITKLVKSYHWVAERRWDLHLYNGIIIKLPEEKFDTAISNILELQDKYKILDRDISIIDMRLPDRLAIRLTVGSFIDRQDIVDKRNLELNRG</sequence>
<dbReference type="AlphaFoldDB" id="A0A0G3I3R3"/>
<evidence type="ECO:0000256" key="3">
    <source>
        <dbReference type="ARBA" id="ARBA00022519"/>
    </source>
</evidence>
<comment type="similarity">
    <text evidence="9">Belongs to the FtsQ/DivIB family. FtsQ subfamily.</text>
</comment>
<evidence type="ECO:0000313" key="11">
    <source>
        <dbReference type="EMBL" id="AKK20506.1"/>
    </source>
</evidence>
<dbReference type="InterPro" id="IPR034746">
    <property type="entry name" value="POTRA"/>
</dbReference>
<gene>
    <name evidence="9" type="primary">ftsQ</name>
    <name evidence="11" type="ORF">G293_04455</name>
</gene>
<keyword evidence="2 9" id="KW-1003">Cell membrane</keyword>
<dbReference type="GO" id="GO:0090529">
    <property type="term" value="P:cell septum assembly"/>
    <property type="evidence" value="ECO:0007669"/>
    <property type="project" value="InterPro"/>
</dbReference>
<feature type="transmembrane region" description="Helical" evidence="9">
    <location>
        <begin position="52"/>
        <end position="71"/>
    </location>
</feature>
<dbReference type="GO" id="GO:0032153">
    <property type="term" value="C:cell division site"/>
    <property type="evidence" value="ECO:0007669"/>
    <property type="project" value="UniProtKB-UniRule"/>
</dbReference>
<accession>A0A0G3I3R3</accession>
<dbReference type="GO" id="GO:0043093">
    <property type="term" value="P:FtsZ-dependent cytokinesis"/>
    <property type="evidence" value="ECO:0007669"/>
    <property type="project" value="UniProtKB-UniRule"/>
</dbReference>
<reference evidence="11 12" key="1">
    <citation type="journal article" date="2015" name="Genome Announc.">
        <title>Complete Genome Sequence of 'Candidatus Liberibacter africanus,' a Bacterium Associated with Citrus Huanglongbing.</title>
        <authorList>
            <person name="Lin H."/>
            <person name="Pietersen G."/>
            <person name="Han C."/>
            <person name="Read D.A."/>
            <person name="Lou B."/>
            <person name="Gupta G."/>
            <person name="Civerolo E.L."/>
        </authorList>
    </citation>
    <scope>NUCLEOTIDE SEQUENCE [LARGE SCALE GENOMIC DNA]</scope>
    <source>
        <strain evidence="11 12">PTSAPSY</strain>
    </source>
</reference>
<evidence type="ECO:0000256" key="2">
    <source>
        <dbReference type="ARBA" id="ARBA00022475"/>
    </source>
</evidence>
<dbReference type="PATRIC" id="fig|1277257.4.peg.963"/>
<dbReference type="OrthoDB" id="9783091at2"/>
<evidence type="ECO:0000313" key="12">
    <source>
        <dbReference type="Proteomes" id="UP000035503"/>
    </source>
</evidence>
<keyword evidence="8 9" id="KW-0131">Cell cycle</keyword>
<dbReference type="InterPro" id="IPR026579">
    <property type="entry name" value="FtsQ"/>
</dbReference>
<feature type="domain" description="POTRA" evidence="10">
    <location>
        <begin position="88"/>
        <end position="156"/>
    </location>
</feature>
<keyword evidence="4 9" id="KW-0132">Cell division</keyword>
<dbReference type="GO" id="GO:0005886">
    <property type="term" value="C:plasma membrane"/>
    <property type="evidence" value="ECO:0007669"/>
    <property type="project" value="UniProtKB-SubCell"/>
</dbReference>
<dbReference type="InterPro" id="IPR005548">
    <property type="entry name" value="Cell_div_FtsQ/DivIB_C"/>
</dbReference>
<dbReference type="Gene3D" id="3.10.20.310">
    <property type="entry name" value="membrane protein fhac"/>
    <property type="match status" value="1"/>
</dbReference>
<dbReference type="Proteomes" id="UP000035503">
    <property type="component" value="Chromosome"/>
</dbReference>
<comment type="function">
    <text evidence="9">Essential cell division protein.</text>
</comment>
<comment type="caution">
    <text evidence="9">Lacks conserved residue(s) required for the propagation of feature annotation.</text>
</comment>